<evidence type="ECO:0000313" key="1">
    <source>
        <dbReference type="EMBL" id="KAJ2973364.1"/>
    </source>
</evidence>
<dbReference type="EMBL" id="JANJQO010000986">
    <property type="protein sequence ID" value="KAJ2973364.1"/>
    <property type="molecule type" value="Genomic_DNA"/>
</dbReference>
<proteinExistence type="predicted"/>
<keyword evidence="2" id="KW-1185">Reference proteome</keyword>
<comment type="caution">
    <text evidence="1">The sequence shown here is derived from an EMBL/GenBank/DDBJ whole genome shotgun (WGS) entry which is preliminary data.</text>
</comment>
<reference evidence="1" key="1">
    <citation type="submission" date="2022-08" db="EMBL/GenBank/DDBJ databases">
        <title>Genome Sequence of Lecanicillium fungicola.</title>
        <authorList>
            <person name="Buettner E."/>
        </authorList>
    </citation>
    <scope>NUCLEOTIDE SEQUENCE</scope>
    <source>
        <strain evidence="1">Babe33</strain>
    </source>
</reference>
<protein>
    <submittedName>
        <fullName evidence="1">Uncharacterized protein</fullName>
    </submittedName>
</protein>
<name>A0ACC1N2R4_9HYPO</name>
<organism evidence="1 2">
    <name type="scientific">Zarea fungicola</name>
    <dbReference type="NCBI Taxonomy" id="93591"/>
    <lineage>
        <taxon>Eukaryota</taxon>
        <taxon>Fungi</taxon>
        <taxon>Dikarya</taxon>
        <taxon>Ascomycota</taxon>
        <taxon>Pezizomycotina</taxon>
        <taxon>Sordariomycetes</taxon>
        <taxon>Hypocreomycetidae</taxon>
        <taxon>Hypocreales</taxon>
        <taxon>Cordycipitaceae</taxon>
        <taxon>Zarea</taxon>
    </lineage>
</organism>
<evidence type="ECO:0000313" key="2">
    <source>
        <dbReference type="Proteomes" id="UP001143910"/>
    </source>
</evidence>
<sequence length="352" mass="38421">MSIKDNQTYTILVTGGTGYLASHLIVQLLEAGHVVRTTIRKASREHDVRKALRPHLSGDSLERLSFYVADLSHDGGWEDSMKGCDYVHHVASPFPASTPKNDDDLIRPAREGTLRVLRFSRNVDVKRVILTSSFAAIGYGYKTQPPTFTEEHWSILDSEIAVPGYQKSKTLAEKAAWDFLEREGGQLELSVINPTGIFGPLLGPNVGTSVGLIKTMMDGQMAACPKLCVAVVDVRDVADLHVRAMTAPEAKNKRFLATCTATTVHLLDMASFIRKSHPQFAGKLPSRELPNIVVRIGALFSAKLATLLPGLGLAKNLDNSRARELLGWTPRSAEESLVDTAQSLVTQGLVKV</sequence>
<dbReference type="Proteomes" id="UP001143910">
    <property type="component" value="Unassembled WGS sequence"/>
</dbReference>
<accession>A0ACC1N2R4</accession>
<gene>
    <name evidence="1" type="ORF">NQ176_g6656</name>
</gene>